<evidence type="ECO:0000313" key="1">
    <source>
        <dbReference type="EMBL" id="WWM70370.1"/>
    </source>
</evidence>
<dbReference type="EMBL" id="CP145607">
    <property type="protein sequence ID" value="WWM70370.1"/>
    <property type="molecule type" value="Genomic_DNA"/>
</dbReference>
<keyword evidence="2" id="KW-1185">Reference proteome</keyword>
<evidence type="ECO:0008006" key="3">
    <source>
        <dbReference type="Google" id="ProtNLM"/>
    </source>
</evidence>
<evidence type="ECO:0000313" key="2">
    <source>
        <dbReference type="Proteomes" id="UP001382935"/>
    </source>
</evidence>
<dbReference type="Gene3D" id="3.30.70.100">
    <property type="match status" value="1"/>
</dbReference>
<proteinExistence type="predicted"/>
<name>A0ABZ2G0E6_9SPHN</name>
<protein>
    <recommendedName>
        <fullName evidence="3">DUF1330 domain-containing protein</fullName>
    </recommendedName>
</protein>
<dbReference type="Proteomes" id="UP001382935">
    <property type="component" value="Chromosome"/>
</dbReference>
<accession>A0ABZ2G0E6</accession>
<sequence length="52" mass="5967">MTGRWDAVFVARYQSASTFLEMVKDEEYRHAVVLTSRLIRTTPREKAASSFG</sequence>
<organism evidence="1 2">
    <name type="scientific">Sphingomonas kaistensis</name>
    <dbReference type="NCBI Taxonomy" id="298708"/>
    <lineage>
        <taxon>Bacteria</taxon>
        <taxon>Pseudomonadati</taxon>
        <taxon>Pseudomonadota</taxon>
        <taxon>Alphaproteobacteria</taxon>
        <taxon>Sphingomonadales</taxon>
        <taxon>Sphingomonadaceae</taxon>
        <taxon>Sphingomonas</taxon>
    </lineage>
</organism>
<dbReference type="RefSeq" id="WP_338503073.1">
    <property type="nucleotide sequence ID" value="NZ_CP145607.1"/>
</dbReference>
<gene>
    <name evidence="1" type="ORF">V6R86_06690</name>
</gene>
<reference evidence="1 2" key="1">
    <citation type="submission" date="2024-02" db="EMBL/GenBank/DDBJ databases">
        <title>Full genome sequence of Sphingomonas kaistensis.</title>
        <authorList>
            <person name="Poletto B.L."/>
            <person name="Silva G."/>
            <person name="Galante D."/>
            <person name="Campos K.R."/>
            <person name="Santos M.B.N."/>
            <person name="Sacchi C.T."/>
        </authorList>
    </citation>
    <scope>NUCLEOTIDE SEQUENCE [LARGE SCALE GENOMIC DNA]</scope>
    <source>
        <strain evidence="1 2">MA4R</strain>
    </source>
</reference>